<evidence type="ECO:0000313" key="3">
    <source>
        <dbReference type="Proteomes" id="UP000318297"/>
    </source>
</evidence>
<proteinExistence type="predicted"/>
<dbReference type="Pfam" id="PF11255">
    <property type="entry name" value="DUF3054"/>
    <property type="match status" value="1"/>
</dbReference>
<feature type="transmembrane region" description="Helical" evidence="1">
    <location>
        <begin position="35"/>
        <end position="58"/>
    </location>
</feature>
<dbReference type="AlphaFoldDB" id="A0A561EAY9"/>
<keyword evidence="1" id="KW-0472">Membrane</keyword>
<dbReference type="InterPro" id="IPR021414">
    <property type="entry name" value="DUF3054"/>
</dbReference>
<gene>
    <name evidence="2" type="ORF">BKA23_1584</name>
</gene>
<feature type="transmembrane region" description="Helical" evidence="1">
    <location>
        <begin position="90"/>
        <end position="113"/>
    </location>
</feature>
<evidence type="ECO:0000256" key="1">
    <source>
        <dbReference type="SAM" id="Phobius"/>
    </source>
</evidence>
<keyword evidence="1" id="KW-0812">Transmembrane</keyword>
<evidence type="ECO:0000313" key="2">
    <source>
        <dbReference type="EMBL" id="TWE12766.1"/>
    </source>
</evidence>
<feature type="transmembrane region" description="Helical" evidence="1">
    <location>
        <begin position="64"/>
        <end position="83"/>
    </location>
</feature>
<reference evidence="2 3" key="1">
    <citation type="submission" date="2019-06" db="EMBL/GenBank/DDBJ databases">
        <title>Sequencing the genomes of 1000 actinobacteria strains.</title>
        <authorList>
            <person name="Klenk H.-P."/>
        </authorList>
    </citation>
    <scope>NUCLEOTIDE SEQUENCE [LARGE SCALE GENOMIC DNA]</scope>
    <source>
        <strain evidence="2 3">DSM 19560</strain>
    </source>
</reference>
<name>A0A561EAY9_9MICO</name>
<comment type="caution">
    <text evidence="2">The sequence shown here is derived from an EMBL/GenBank/DDBJ whole genome shotgun (WGS) entry which is preliminary data.</text>
</comment>
<organism evidence="2 3">
    <name type="scientific">Rudaeicoccus suwonensis</name>
    <dbReference type="NCBI Taxonomy" id="657409"/>
    <lineage>
        <taxon>Bacteria</taxon>
        <taxon>Bacillati</taxon>
        <taxon>Actinomycetota</taxon>
        <taxon>Actinomycetes</taxon>
        <taxon>Micrococcales</taxon>
        <taxon>Dermacoccaceae</taxon>
        <taxon>Rudaeicoccus</taxon>
    </lineage>
</organism>
<keyword evidence="1" id="KW-1133">Transmembrane helix</keyword>
<protein>
    <submittedName>
        <fullName evidence="2">DUF3054 family protein</fullName>
    </submittedName>
</protein>
<accession>A0A561EAY9</accession>
<dbReference type="Proteomes" id="UP000318297">
    <property type="component" value="Unassembled WGS sequence"/>
</dbReference>
<feature type="transmembrane region" description="Helical" evidence="1">
    <location>
        <begin position="6"/>
        <end position="23"/>
    </location>
</feature>
<sequence>MVGVKWPIAAVLDVVMILVFAAIGRASHHEASPVLDACGTAWPFLAGAAAGWVLVLAVRREPPIALVASWPVWLLTVGVGMAVRHVTGRGVAVSFVIVATLFLGLFMMGWRAIALLLARRRTATA</sequence>
<keyword evidence="3" id="KW-1185">Reference proteome</keyword>
<dbReference type="EMBL" id="VIVQ01000001">
    <property type="protein sequence ID" value="TWE12766.1"/>
    <property type="molecule type" value="Genomic_DNA"/>
</dbReference>